<proteinExistence type="predicted"/>
<evidence type="ECO:0000313" key="2">
    <source>
        <dbReference type="Proteomes" id="UP000267606"/>
    </source>
</evidence>
<dbReference type="WBParaSite" id="OFLC_0000156901-mRNA-1">
    <property type="protein sequence ID" value="OFLC_0000156901-mRNA-1"/>
    <property type="gene ID" value="OFLC_0000156901"/>
</dbReference>
<accession>A0A183H260</accession>
<sequence length="77" mass="8652">MIVGAKITTEYDSQTLAKFIGTNGMGKREDLNVRTLKSNQRGQRSLYINDLLNFQEGLSISSSSSSYPCRIMNFKNL</sequence>
<keyword evidence="2" id="KW-1185">Reference proteome</keyword>
<gene>
    <name evidence="1" type="ORF">OFLC_LOCUS1570</name>
</gene>
<reference evidence="3" key="1">
    <citation type="submission" date="2016-06" db="UniProtKB">
        <authorList>
            <consortium name="WormBaseParasite"/>
        </authorList>
    </citation>
    <scope>IDENTIFICATION</scope>
</reference>
<dbReference type="AlphaFoldDB" id="A0A183H260"/>
<evidence type="ECO:0000313" key="3">
    <source>
        <dbReference type="WBParaSite" id="OFLC_0000156901-mRNA-1"/>
    </source>
</evidence>
<evidence type="ECO:0000313" key="1">
    <source>
        <dbReference type="EMBL" id="VDO30019.1"/>
    </source>
</evidence>
<dbReference type="EMBL" id="UZAJ01000766">
    <property type="protein sequence ID" value="VDO30019.1"/>
    <property type="molecule type" value="Genomic_DNA"/>
</dbReference>
<organism evidence="3">
    <name type="scientific">Onchocerca flexuosa</name>
    <dbReference type="NCBI Taxonomy" id="387005"/>
    <lineage>
        <taxon>Eukaryota</taxon>
        <taxon>Metazoa</taxon>
        <taxon>Ecdysozoa</taxon>
        <taxon>Nematoda</taxon>
        <taxon>Chromadorea</taxon>
        <taxon>Rhabditida</taxon>
        <taxon>Spirurina</taxon>
        <taxon>Spiruromorpha</taxon>
        <taxon>Filarioidea</taxon>
        <taxon>Onchocercidae</taxon>
        <taxon>Onchocerca</taxon>
    </lineage>
</organism>
<name>A0A183H260_9BILA</name>
<dbReference type="Proteomes" id="UP000267606">
    <property type="component" value="Unassembled WGS sequence"/>
</dbReference>
<reference evidence="1 2" key="2">
    <citation type="submission" date="2018-11" db="EMBL/GenBank/DDBJ databases">
        <authorList>
            <consortium name="Pathogen Informatics"/>
        </authorList>
    </citation>
    <scope>NUCLEOTIDE SEQUENCE [LARGE SCALE GENOMIC DNA]</scope>
</reference>
<protein>
    <submittedName>
        <fullName evidence="3">KH_dom_type_1 domain-containing protein</fullName>
    </submittedName>
</protein>